<evidence type="ECO:0000256" key="6">
    <source>
        <dbReference type="ARBA" id="ARBA00023014"/>
    </source>
</evidence>
<dbReference type="EMBL" id="AP013035">
    <property type="protein sequence ID" value="BAT71428.1"/>
    <property type="molecule type" value="Genomic_DNA"/>
</dbReference>
<name>A0A0S3QSX9_THET7</name>
<dbReference type="InterPro" id="IPR012840">
    <property type="entry name" value="NrdG2"/>
</dbReference>
<dbReference type="PATRIC" id="fig|1298851.3.peg.646"/>
<dbReference type="SFLD" id="SFLDS00029">
    <property type="entry name" value="Radical_SAM"/>
    <property type="match status" value="1"/>
</dbReference>
<dbReference type="Proteomes" id="UP000063234">
    <property type="component" value="Chromosome"/>
</dbReference>
<dbReference type="NCBIfam" id="TIGR02495">
    <property type="entry name" value="NrdG2"/>
    <property type="match status" value="1"/>
</dbReference>
<keyword evidence="5" id="KW-0408">Iron</keyword>
<keyword evidence="4" id="KW-0479">Metal-binding</keyword>
<dbReference type="KEGG" id="ttk:TST_0622"/>
<keyword evidence="8" id="KW-0670">Pyruvate</keyword>
<dbReference type="AlphaFoldDB" id="A0A0S3QSX9"/>
<organism evidence="8 9">
    <name type="scientific">Thermosulfidibacter takaii (strain DSM 17441 / JCM 13301 / NBRC 103674 / ABI70S6)</name>
    <dbReference type="NCBI Taxonomy" id="1298851"/>
    <lineage>
        <taxon>Bacteria</taxon>
        <taxon>Pseudomonadati</taxon>
        <taxon>Thermosulfidibacterota</taxon>
        <taxon>Thermosulfidibacteria</taxon>
        <taxon>Thermosulfidibacterales</taxon>
        <taxon>Thermosulfidibacteraceae</taxon>
    </lineage>
</organism>
<evidence type="ECO:0000256" key="2">
    <source>
        <dbReference type="ARBA" id="ARBA00022485"/>
    </source>
</evidence>
<keyword evidence="9" id="KW-1185">Reference proteome</keyword>
<dbReference type="Gene3D" id="3.20.20.70">
    <property type="entry name" value="Aldolase class I"/>
    <property type="match status" value="1"/>
</dbReference>
<keyword evidence="6" id="KW-0411">Iron-sulfur</keyword>
<dbReference type="InterPro" id="IPR034457">
    <property type="entry name" value="Organic_radical-activating"/>
</dbReference>
<keyword evidence="8" id="KW-0560">Oxidoreductase</keyword>
<evidence type="ECO:0000256" key="1">
    <source>
        <dbReference type="ARBA" id="ARBA00001966"/>
    </source>
</evidence>
<dbReference type="EC" id="1.97.1.4" evidence="8"/>
<keyword evidence="2" id="KW-0004">4Fe-4S</keyword>
<dbReference type="PROSITE" id="PS51918">
    <property type="entry name" value="RADICAL_SAM"/>
    <property type="match status" value="1"/>
</dbReference>
<dbReference type="STRING" id="1298851.TST_0622"/>
<dbReference type="RefSeq" id="WP_068549395.1">
    <property type="nucleotide sequence ID" value="NZ_AP013035.1"/>
</dbReference>
<evidence type="ECO:0000256" key="5">
    <source>
        <dbReference type="ARBA" id="ARBA00023004"/>
    </source>
</evidence>
<dbReference type="SFLD" id="SFLDG01094">
    <property type="entry name" value="Uncharacterised_Radical_SAM_Su"/>
    <property type="match status" value="1"/>
</dbReference>
<evidence type="ECO:0000256" key="3">
    <source>
        <dbReference type="ARBA" id="ARBA00022691"/>
    </source>
</evidence>
<dbReference type="PANTHER" id="PTHR30352:SF13">
    <property type="entry name" value="GLYCYL-RADICAL ENZYME ACTIVATING ENZYME YJJW-RELATED"/>
    <property type="match status" value="1"/>
</dbReference>
<dbReference type="InterPro" id="IPR013785">
    <property type="entry name" value="Aldolase_TIM"/>
</dbReference>
<dbReference type="GO" id="GO:0046872">
    <property type="term" value="F:metal ion binding"/>
    <property type="evidence" value="ECO:0007669"/>
    <property type="project" value="UniProtKB-KW"/>
</dbReference>
<keyword evidence="3" id="KW-0949">S-adenosyl-L-methionine</keyword>
<dbReference type="CDD" id="cd01335">
    <property type="entry name" value="Radical_SAM"/>
    <property type="match status" value="1"/>
</dbReference>
<dbReference type="GO" id="GO:0043365">
    <property type="term" value="F:[formate-C-acetyltransferase]-activating enzyme activity"/>
    <property type="evidence" value="ECO:0007669"/>
    <property type="project" value="UniProtKB-EC"/>
</dbReference>
<dbReference type="InterPro" id="IPR058240">
    <property type="entry name" value="rSAM_sf"/>
</dbReference>
<accession>A0A0S3QSX9</accession>
<reference evidence="9" key="1">
    <citation type="journal article" date="2018" name="Science">
        <title>A primordial and reversible TCA cycle in a facultatively chemolithoautotrophic thermophile.</title>
        <authorList>
            <person name="Nunoura T."/>
            <person name="Chikaraishi Y."/>
            <person name="Izaki R."/>
            <person name="Suwa T."/>
            <person name="Sato T."/>
            <person name="Harada T."/>
            <person name="Mori K."/>
            <person name="Kato Y."/>
            <person name="Miyazaki M."/>
            <person name="Shimamura S."/>
            <person name="Yanagawa K."/>
            <person name="Shuto A."/>
            <person name="Ohkouchi N."/>
            <person name="Fujita N."/>
            <person name="Takaki Y."/>
            <person name="Atomi H."/>
            <person name="Takai K."/>
        </authorList>
    </citation>
    <scope>NUCLEOTIDE SEQUENCE [LARGE SCALE GENOMIC DNA]</scope>
    <source>
        <strain evidence="9">DSM 17441 / JCM 13301 / NBRC 103674 / ABI70S6</strain>
    </source>
</reference>
<evidence type="ECO:0000313" key="9">
    <source>
        <dbReference type="Proteomes" id="UP000063234"/>
    </source>
</evidence>
<dbReference type="InterPro" id="IPR007197">
    <property type="entry name" value="rSAM"/>
</dbReference>
<dbReference type="Pfam" id="PF04055">
    <property type="entry name" value="Radical_SAM"/>
    <property type="match status" value="1"/>
</dbReference>
<dbReference type="PANTHER" id="PTHR30352">
    <property type="entry name" value="PYRUVATE FORMATE-LYASE-ACTIVATING ENZYME"/>
    <property type="match status" value="1"/>
</dbReference>
<dbReference type="GO" id="GO:0051539">
    <property type="term" value="F:4 iron, 4 sulfur cluster binding"/>
    <property type="evidence" value="ECO:0007669"/>
    <property type="project" value="UniProtKB-KW"/>
</dbReference>
<comment type="cofactor">
    <cofactor evidence="1">
        <name>[4Fe-4S] cluster</name>
        <dbReference type="ChEBI" id="CHEBI:49883"/>
    </cofactor>
</comment>
<dbReference type="GO" id="GO:0016829">
    <property type="term" value="F:lyase activity"/>
    <property type="evidence" value="ECO:0007669"/>
    <property type="project" value="UniProtKB-KW"/>
</dbReference>
<keyword evidence="8" id="KW-0456">Lyase</keyword>
<sequence>MIKGFLGTSLVDYPGKVASVIFTGGCNLRCPFCYNADLVLPERLARLPDIPEEEVLEKLAERRGFIDGVVITGGEPLIHGDRLEGLIAKVKELELAVKLDTNGMFPEKLRGLLPLLDFVAIDVKAVPSCYPEFGGDWSRVKESIELVKESEVDYELRITAVPVYINEASLQEIAREIEGAKCVALQKFVNKGTIDPSFEKVHPYTRAELEALASILKPYVEKVVVR</sequence>
<protein>
    <submittedName>
        <fullName evidence="8">Pyruvate formate lyase activating enzyme</fullName>
        <ecNumber evidence="8">1.97.1.4</ecNumber>
    </submittedName>
</protein>
<feature type="domain" description="Radical SAM core" evidence="7">
    <location>
        <begin position="12"/>
        <end position="219"/>
    </location>
</feature>
<proteinExistence type="predicted"/>
<dbReference type="OrthoDB" id="9782387at2"/>
<evidence type="ECO:0000313" key="8">
    <source>
        <dbReference type="EMBL" id="BAT71428.1"/>
    </source>
</evidence>
<evidence type="ECO:0000256" key="4">
    <source>
        <dbReference type="ARBA" id="ARBA00022723"/>
    </source>
</evidence>
<evidence type="ECO:0000259" key="7">
    <source>
        <dbReference type="PROSITE" id="PS51918"/>
    </source>
</evidence>
<gene>
    <name evidence="8" type="ORF">TST_0622</name>
</gene>
<dbReference type="SUPFAM" id="SSF102114">
    <property type="entry name" value="Radical SAM enzymes"/>
    <property type="match status" value="1"/>
</dbReference>